<accession>A0A7M1LFD4</accession>
<name>A0A7M1LFD4_9BACT</name>
<dbReference type="AlphaFoldDB" id="A0A7M1LFD4"/>
<dbReference type="Pfam" id="PF01075">
    <property type="entry name" value="Glyco_transf_9"/>
    <property type="match status" value="1"/>
</dbReference>
<dbReference type="InterPro" id="IPR051199">
    <property type="entry name" value="LPS_LOS_Heptosyltrfase"/>
</dbReference>
<keyword evidence="4" id="KW-1185">Reference proteome</keyword>
<evidence type="ECO:0000256" key="2">
    <source>
        <dbReference type="ARBA" id="ARBA00022679"/>
    </source>
</evidence>
<dbReference type="GO" id="GO:0005829">
    <property type="term" value="C:cytosol"/>
    <property type="evidence" value="ECO:0007669"/>
    <property type="project" value="TreeGrafter"/>
</dbReference>
<dbReference type="Proteomes" id="UP000594749">
    <property type="component" value="Chromosome"/>
</dbReference>
<dbReference type="Gene3D" id="3.40.50.2000">
    <property type="entry name" value="Glycogen Phosphorylase B"/>
    <property type="match status" value="2"/>
</dbReference>
<dbReference type="PANTHER" id="PTHR30160">
    <property type="entry name" value="TETRAACYLDISACCHARIDE 4'-KINASE-RELATED"/>
    <property type="match status" value="1"/>
</dbReference>
<protein>
    <submittedName>
        <fullName evidence="3">Putative lipopolysaccharide heptosyltransferase III</fullName>
    </submittedName>
</protein>
<dbReference type="PANTHER" id="PTHR30160:SF1">
    <property type="entry name" value="LIPOPOLYSACCHARIDE 1,2-N-ACETYLGLUCOSAMINETRANSFERASE-RELATED"/>
    <property type="match status" value="1"/>
</dbReference>
<dbReference type="InterPro" id="IPR002201">
    <property type="entry name" value="Glyco_trans_9"/>
</dbReference>
<keyword evidence="1" id="KW-0328">Glycosyltransferase</keyword>
<dbReference type="CDD" id="cd03789">
    <property type="entry name" value="GT9_LPS_heptosyltransferase"/>
    <property type="match status" value="1"/>
</dbReference>
<dbReference type="InterPro" id="IPR011916">
    <property type="entry name" value="LipoPS_heptosylTferase-III"/>
</dbReference>
<reference evidence="3 4" key="1">
    <citation type="submission" date="2020-10" db="EMBL/GenBank/DDBJ databases">
        <title>Campylobacter and Helicobacter PacBio genomes.</title>
        <authorList>
            <person name="Lane C."/>
        </authorList>
    </citation>
    <scope>NUCLEOTIDE SEQUENCE [LARGE SCALE GENOMIC DNA]</scope>
    <source>
        <strain evidence="3 4">2016D-0077</strain>
    </source>
</reference>
<evidence type="ECO:0000313" key="4">
    <source>
        <dbReference type="Proteomes" id="UP000594749"/>
    </source>
</evidence>
<dbReference type="NCBIfam" id="TIGR02201">
    <property type="entry name" value="heptsyl_trn_III"/>
    <property type="match status" value="1"/>
</dbReference>
<evidence type="ECO:0000313" key="3">
    <source>
        <dbReference type="EMBL" id="QOQ86774.1"/>
    </source>
</evidence>
<organism evidence="3 4">
    <name type="scientific">Campylobacter corcagiensis</name>
    <dbReference type="NCBI Taxonomy" id="1448857"/>
    <lineage>
        <taxon>Bacteria</taxon>
        <taxon>Pseudomonadati</taxon>
        <taxon>Campylobacterota</taxon>
        <taxon>Epsilonproteobacteria</taxon>
        <taxon>Campylobacterales</taxon>
        <taxon>Campylobacteraceae</taxon>
        <taxon>Campylobacter</taxon>
    </lineage>
</organism>
<sequence>MKILVIKFRNIGDTLLASPVVSNLKLNYPDATIDFALNSGCEAMISGNPNINKIHIYDRFKIKNSNFIDKILLELEFAKNIKKQNYDIAINLTTGDRGIWIAKFAGIKKIVGMSGKNRLTNTFITDKIPKFSDFKHIVDQNLDALKALNLEIFNKKVEVFSDENLEFLNLPNKFIHIHATSRWMFKCVNDDIMANIIDFCENDLNIKVVLTGDNNQNELDKLKNILSLCKANPINLAGKLNLKQVIKLSKLSSLYIGVDTAIMHIAAANDTPCIAFFGPSGAYEWGPWDNWLLKSGYTKQNGIQTMGKHIVFQKDWEFVPCDKDGIIKHKVENRLMDFSDEMNLIKQKIVFNLNNAI</sequence>
<proteinExistence type="predicted"/>
<dbReference type="SUPFAM" id="SSF53756">
    <property type="entry name" value="UDP-Glycosyltransferase/glycogen phosphorylase"/>
    <property type="match status" value="1"/>
</dbReference>
<dbReference type="RefSeq" id="WP_025803234.1">
    <property type="nucleotide sequence ID" value="NZ_CP053842.1"/>
</dbReference>
<evidence type="ECO:0000256" key="1">
    <source>
        <dbReference type="ARBA" id="ARBA00022676"/>
    </source>
</evidence>
<dbReference type="GO" id="GO:0008713">
    <property type="term" value="F:ADP-heptose-lipopolysaccharide heptosyltransferase activity"/>
    <property type="evidence" value="ECO:0007669"/>
    <property type="project" value="TreeGrafter"/>
</dbReference>
<dbReference type="EMBL" id="CP063078">
    <property type="protein sequence ID" value="QOQ86774.1"/>
    <property type="molecule type" value="Genomic_DNA"/>
</dbReference>
<gene>
    <name evidence="3" type="primary">rfaQ</name>
    <name evidence="3" type="ORF">IMC76_06020</name>
</gene>
<keyword evidence="2 3" id="KW-0808">Transferase</keyword>
<dbReference type="GO" id="GO:0009244">
    <property type="term" value="P:lipopolysaccharide core region biosynthetic process"/>
    <property type="evidence" value="ECO:0007669"/>
    <property type="project" value="TreeGrafter"/>
</dbReference>
<dbReference type="OrthoDB" id="9760688at2"/>